<protein>
    <submittedName>
        <fullName evidence="1">Uncharacterized protein</fullName>
    </submittedName>
</protein>
<accession>A0A0V1GAJ3</accession>
<comment type="caution">
    <text evidence="1">The sequence shown here is derived from an EMBL/GenBank/DDBJ whole genome shotgun (WGS) entry which is preliminary data.</text>
</comment>
<organism evidence="1 2">
    <name type="scientific">Trichinella zimbabwensis</name>
    <dbReference type="NCBI Taxonomy" id="268475"/>
    <lineage>
        <taxon>Eukaryota</taxon>
        <taxon>Metazoa</taxon>
        <taxon>Ecdysozoa</taxon>
        <taxon>Nematoda</taxon>
        <taxon>Enoplea</taxon>
        <taxon>Dorylaimia</taxon>
        <taxon>Trichinellida</taxon>
        <taxon>Trichinellidae</taxon>
        <taxon>Trichinella</taxon>
    </lineage>
</organism>
<gene>
    <name evidence="1" type="ORF">T11_10589</name>
</gene>
<proteinExistence type="predicted"/>
<sequence>MRTIESEDCSWSHFEQVQGTTGVFFFRYSYTH</sequence>
<name>A0A0V1GAJ3_9BILA</name>
<dbReference type="Proteomes" id="UP000055024">
    <property type="component" value="Unassembled WGS sequence"/>
</dbReference>
<evidence type="ECO:0000313" key="2">
    <source>
        <dbReference type="Proteomes" id="UP000055024"/>
    </source>
</evidence>
<evidence type="ECO:0000313" key="1">
    <source>
        <dbReference type="EMBL" id="KRY95318.1"/>
    </source>
</evidence>
<reference evidence="1 2" key="1">
    <citation type="submission" date="2015-01" db="EMBL/GenBank/DDBJ databases">
        <title>Evolution of Trichinella species and genotypes.</title>
        <authorList>
            <person name="Korhonen P.K."/>
            <person name="Edoardo P."/>
            <person name="Giuseppe L.R."/>
            <person name="Gasser R.B."/>
        </authorList>
    </citation>
    <scope>NUCLEOTIDE SEQUENCE [LARGE SCALE GENOMIC DNA]</scope>
    <source>
        <strain evidence="1">ISS1029</strain>
    </source>
</reference>
<dbReference type="AlphaFoldDB" id="A0A0V1GAJ3"/>
<dbReference type="EMBL" id="JYDP01003932">
    <property type="protein sequence ID" value="KRY95318.1"/>
    <property type="molecule type" value="Genomic_DNA"/>
</dbReference>
<keyword evidence="2" id="KW-1185">Reference proteome</keyword>